<dbReference type="RefSeq" id="XP_018192438.1">
    <property type="nucleotide sequence ID" value="XM_018334064.1"/>
</dbReference>
<evidence type="ECO:0000256" key="3">
    <source>
        <dbReference type="ARBA" id="ARBA00022723"/>
    </source>
</evidence>
<dbReference type="SMART" id="SM00829">
    <property type="entry name" value="PKS_ER"/>
    <property type="match status" value="1"/>
</dbReference>
<accession>A0A165K1I3</accession>
<organism evidence="8 9">
    <name type="scientific">Xylona heveae (strain CBS 132557 / TC161)</name>
    <dbReference type="NCBI Taxonomy" id="1328760"/>
    <lineage>
        <taxon>Eukaryota</taxon>
        <taxon>Fungi</taxon>
        <taxon>Dikarya</taxon>
        <taxon>Ascomycota</taxon>
        <taxon>Pezizomycotina</taxon>
        <taxon>Xylonomycetes</taxon>
        <taxon>Xylonales</taxon>
        <taxon>Xylonaceae</taxon>
        <taxon>Xylona</taxon>
    </lineage>
</organism>
<dbReference type="GeneID" id="28899201"/>
<dbReference type="GO" id="GO:0005737">
    <property type="term" value="C:cytoplasm"/>
    <property type="evidence" value="ECO:0007669"/>
    <property type="project" value="TreeGrafter"/>
</dbReference>
<evidence type="ECO:0000256" key="5">
    <source>
        <dbReference type="ARBA" id="ARBA00023002"/>
    </source>
</evidence>
<evidence type="ECO:0000259" key="7">
    <source>
        <dbReference type="SMART" id="SM00829"/>
    </source>
</evidence>
<reference evidence="8 9" key="1">
    <citation type="journal article" date="2016" name="Fungal Biol.">
        <title>The genome of Xylona heveae provides a window into fungal endophytism.</title>
        <authorList>
            <person name="Gazis R."/>
            <person name="Kuo A."/>
            <person name="Riley R."/>
            <person name="LaButti K."/>
            <person name="Lipzen A."/>
            <person name="Lin J."/>
            <person name="Amirebrahimi M."/>
            <person name="Hesse C.N."/>
            <person name="Spatafora J.W."/>
            <person name="Henrissat B."/>
            <person name="Hainaut M."/>
            <person name="Grigoriev I.V."/>
            <person name="Hibbett D.S."/>
        </authorList>
    </citation>
    <scope>NUCLEOTIDE SEQUENCE [LARGE SCALE GENOMIC DNA]</scope>
    <source>
        <strain evidence="8 9">TC161</strain>
    </source>
</reference>
<dbReference type="PANTHER" id="PTHR42940">
    <property type="entry name" value="ALCOHOL DEHYDROGENASE 1-RELATED"/>
    <property type="match status" value="1"/>
</dbReference>
<evidence type="ECO:0000256" key="2">
    <source>
        <dbReference type="ARBA" id="ARBA00008072"/>
    </source>
</evidence>
<keyword evidence="4" id="KW-0862">Zinc</keyword>
<dbReference type="GO" id="GO:0046872">
    <property type="term" value="F:metal ion binding"/>
    <property type="evidence" value="ECO:0007669"/>
    <property type="project" value="UniProtKB-KW"/>
</dbReference>
<dbReference type="GO" id="GO:0004022">
    <property type="term" value="F:alcohol dehydrogenase (NAD+) activity"/>
    <property type="evidence" value="ECO:0007669"/>
    <property type="project" value="TreeGrafter"/>
</dbReference>
<evidence type="ECO:0000313" key="9">
    <source>
        <dbReference type="Proteomes" id="UP000076632"/>
    </source>
</evidence>
<dbReference type="InParanoid" id="A0A165K1I3"/>
<keyword evidence="3" id="KW-0479">Metal-binding</keyword>
<protein>
    <submittedName>
        <fullName evidence="8">GroES-like protein</fullName>
    </submittedName>
</protein>
<evidence type="ECO:0000256" key="1">
    <source>
        <dbReference type="ARBA" id="ARBA00001947"/>
    </source>
</evidence>
<evidence type="ECO:0000256" key="6">
    <source>
        <dbReference type="ARBA" id="ARBA00023027"/>
    </source>
</evidence>
<dbReference type="OMA" id="PIYCDAP"/>
<keyword evidence="5" id="KW-0560">Oxidoreductase</keyword>
<dbReference type="Pfam" id="PF00107">
    <property type="entry name" value="ADH_zinc_N"/>
    <property type="match status" value="1"/>
</dbReference>
<dbReference type="AlphaFoldDB" id="A0A165K1I3"/>
<dbReference type="InterPro" id="IPR020843">
    <property type="entry name" value="ER"/>
</dbReference>
<proteinExistence type="inferred from homology"/>
<evidence type="ECO:0000256" key="4">
    <source>
        <dbReference type="ARBA" id="ARBA00022833"/>
    </source>
</evidence>
<dbReference type="SUPFAM" id="SSF51735">
    <property type="entry name" value="NAD(P)-binding Rossmann-fold domains"/>
    <property type="match status" value="1"/>
</dbReference>
<dbReference type="Gene3D" id="3.40.50.720">
    <property type="entry name" value="NAD(P)-binding Rossmann-like Domain"/>
    <property type="match status" value="1"/>
</dbReference>
<sequence>MADIPKDMRAARLVEFNKPYELQMIPTPRELGKHDLLVKVAVASLCHTDSMVQAGYALSQVPLVASHEGTGTVVALGSEVKDFTVGDRVLCSLVYGACGECADCSAPEGYRQYCSQKAFLGVTQDGFFAEYARIDARESCRLPDRLSFISAAPLACAGITVWRGVVQARLREGQWLAIMGAGGGLGHLGIQFAKARGLSVVAIDARDKGLELCRSAGADLVVDARSGLDKVVQEVHEATKGAGGVDATVNVTDAPNAAAMSCAVTRMHGRVIQIAQPDQVSVPFLEIIIRDIHIEGSLLASQGQAQDMLQTVVDHRISVHTNPFVGLEKVPKLLELAHSGEMKGKAVVVVDEESVEKEEGKDLI</sequence>
<dbReference type="InterPro" id="IPR013154">
    <property type="entry name" value="ADH-like_N"/>
</dbReference>
<dbReference type="InterPro" id="IPR011032">
    <property type="entry name" value="GroES-like_sf"/>
</dbReference>
<comment type="cofactor">
    <cofactor evidence="1">
        <name>Zn(2+)</name>
        <dbReference type="ChEBI" id="CHEBI:29105"/>
    </cofactor>
</comment>
<gene>
    <name evidence="8" type="ORF">L228DRAFT_258241</name>
</gene>
<dbReference type="PANTHER" id="PTHR42940:SF8">
    <property type="entry name" value="VACUOLAR PROTEIN SORTING-ASSOCIATED PROTEIN 11"/>
    <property type="match status" value="1"/>
</dbReference>
<dbReference type="Pfam" id="PF08240">
    <property type="entry name" value="ADH_N"/>
    <property type="match status" value="1"/>
</dbReference>
<dbReference type="InterPro" id="IPR036291">
    <property type="entry name" value="NAD(P)-bd_dom_sf"/>
</dbReference>
<evidence type="ECO:0000313" key="8">
    <source>
        <dbReference type="EMBL" id="KZF26883.1"/>
    </source>
</evidence>
<dbReference type="InterPro" id="IPR013149">
    <property type="entry name" value="ADH-like_C"/>
</dbReference>
<keyword evidence="9" id="KW-1185">Reference proteome</keyword>
<name>A0A165K1I3_XYLHT</name>
<dbReference type="Gene3D" id="3.90.180.10">
    <property type="entry name" value="Medium-chain alcohol dehydrogenases, catalytic domain"/>
    <property type="match status" value="1"/>
</dbReference>
<dbReference type="EMBL" id="KV407454">
    <property type="protein sequence ID" value="KZF26883.1"/>
    <property type="molecule type" value="Genomic_DNA"/>
</dbReference>
<dbReference type="OrthoDB" id="1879366at2759"/>
<keyword evidence="6" id="KW-0520">NAD</keyword>
<dbReference type="Proteomes" id="UP000076632">
    <property type="component" value="Unassembled WGS sequence"/>
</dbReference>
<dbReference type="FunFam" id="3.40.50.720:FF:000039">
    <property type="entry name" value="Alcohol dehydrogenase AdhP"/>
    <property type="match status" value="1"/>
</dbReference>
<dbReference type="SUPFAM" id="SSF50129">
    <property type="entry name" value="GroES-like"/>
    <property type="match status" value="1"/>
</dbReference>
<comment type="similarity">
    <text evidence="2">Belongs to the zinc-containing alcohol dehydrogenase family.</text>
</comment>
<feature type="domain" description="Enoyl reductase (ER)" evidence="7">
    <location>
        <begin position="17"/>
        <end position="348"/>
    </location>
</feature>
<dbReference type="STRING" id="1328760.A0A165K1I3"/>